<sequence>MIEKVGTIMGVVKRTLSKAIRNWEARRLMTAHNAGVSRKKQLERVWPHPLTTEKRHELAQGVSGLVHSEN</sequence>
<protein>
    <submittedName>
        <fullName evidence="1">Uncharacterized protein</fullName>
    </submittedName>
</protein>
<organism evidence="1 2">
    <name type="scientific">Veillonella fallax</name>
    <dbReference type="NCBI Taxonomy" id="2881272"/>
    <lineage>
        <taxon>Bacteria</taxon>
        <taxon>Bacillati</taxon>
        <taxon>Bacillota</taxon>
        <taxon>Negativicutes</taxon>
        <taxon>Veillonellales</taxon>
        <taxon>Veillonellaceae</taxon>
        <taxon>Veillonella</taxon>
    </lineage>
</organism>
<evidence type="ECO:0000313" key="2">
    <source>
        <dbReference type="Proteomes" id="UP001198241"/>
    </source>
</evidence>
<name>A0ABS8F1I2_9FIRM</name>
<keyword evidence="2" id="KW-1185">Reference proteome</keyword>
<evidence type="ECO:0000313" key="1">
    <source>
        <dbReference type="EMBL" id="MCC2156302.1"/>
    </source>
</evidence>
<proteinExistence type="predicted"/>
<gene>
    <name evidence="1" type="ORF">LKD20_03945</name>
</gene>
<dbReference type="EMBL" id="JAJEQD010000006">
    <property type="protein sequence ID" value="MCC2156302.1"/>
    <property type="molecule type" value="Genomic_DNA"/>
</dbReference>
<comment type="caution">
    <text evidence="1">The sequence shown here is derived from an EMBL/GenBank/DDBJ whole genome shotgun (WGS) entry which is preliminary data.</text>
</comment>
<reference evidence="1 2" key="1">
    <citation type="submission" date="2021-10" db="EMBL/GenBank/DDBJ databases">
        <title>Anaerobic single-cell dispensing facilitates the cultivation of human gut bacteria.</title>
        <authorList>
            <person name="Afrizal A."/>
        </authorList>
    </citation>
    <scope>NUCLEOTIDE SEQUENCE [LARGE SCALE GENOMIC DNA]</scope>
    <source>
        <strain evidence="1 2">CLA-AA-H247</strain>
    </source>
</reference>
<accession>A0ABS8F1I2</accession>
<dbReference type="Proteomes" id="UP001198241">
    <property type="component" value="Unassembled WGS sequence"/>
</dbReference>